<dbReference type="GO" id="GO:0022857">
    <property type="term" value="F:transmembrane transporter activity"/>
    <property type="evidence" value="ECO:0007669"/>
    <property type="project" value="InterPro"/>
</dbReference>
<evidence type="ECO:0000259" key="8">
    <source>
        <dbReference type="PROSITE" id="PS50850"/>
    </source>
</evidence>
<comment type="subcellular location">
    <subcellularLocation>
        <location evidence="1">Cell membrane</location>
        <topology evidence="1">Multi-pass membrane protein</topology>
    </subcellularLocation>
</comment>
<dbReference type="RefSeq" id="WP_144748433.1">
    <property type="nucleotide sequence ID" value="NZ_VMNW02000045.1"/>
</dbReference>
<evidence type="ECO:0000256" key="7">
    <source>
        <dbReference type="SAM" id="Phobius"/>
    </source>
</evidence>
<comment type="caution">
    <text evidence="9">The sequence shown here is derived from an EMBL/GenBank/DDBJ whole genome shotgun (WGS) entry which is preliminary data.</text>
</comment>
<feature type="transmembrane region" description="Helical" evidence="7">
    <location>
        <begin position="310"/>
        <end position="331"/>
    </location>
</feature>
<evidence type="ECO:0000256" key="5">
    <source>
        <dbReference type="ARBA" id="ARBA00022989"/>
    </source>
</evidence>
<dbReference type="Gene3D" id="1.20.1250.20">
    <property type="entry name" value="MFS general substrate transporter like domains"/>
    <property type="match status" value="2"/>
</dbReference>
<feature type="transmembrane region" description="Helical" evidence="7">
    <location>
        <begin position="278"/>
        <end position="298"/>
    </location>
</feature>
<dbReference type="Proteomes" id="UP000319769">
    <property type="component" value="Unassembled WGS sequence"/>
</dbReference>
<keyword evidence="2" id="KW-0813">Transport</keyword>
<organism evidence="9 10">
    <name type="scientific">Amycolatopsis acidicola</name>
    <dbReference type="NCBI Taxonomy" id="2596893"/>
    <lineage>
        <taxon>Bacteria</taxon>
        <taxon>Bacillati</taxon>
        <taxon>Actinomycetota</taxon>
        <taxon>Actinomycetes</taxon>
        <taxon>Pseudonocardiales</taxon>
        <taxon>Pseudonocardiaceae</taxon>
        <taxon>Amycolatopsis</taxon>
    </lineage>
</organism>
<feature type="transmembrane region" description="Helical" evidence="7">
    <location>
        <begin position="371"/>
        <end position="389"/>
    </location>
</feature>
<dbReference type="InterPro" id="IPR005829">
    <property type="entry name" value="Sugar_transporter_CS"/>
</dbReference>
<keyword evidence="6 7" id="KW-0472">Membrane</keyword>
<feature type="transmembrane region" description="Helical" evidence="7">
    <location>
        <begin position="12"/>
        <end position="32"/>
    </location>
</feature>
<protein>
    <submittedName>
        <fullName evidence="9">MFS transporter</fullName>
    </submittedName>
</protein>
<feature type="transmembrane region" description="Helical" evidence="7">
    <location>
        <begin position="109"/>
        <end position="129"/>
    </location>
</feature>
<evidence type="ECO:0000313" key="9">
    <source>
        <dbReference type="EMBL" id="KAA9156965.1"/>
    </source>
</evidence>
<proteinExistence type="predicted"/>
<keyword evidence="4 7" id="KW-0812">Transmembrane</keyword>
<keyword evidence="10" id="KW-1185">Reference proteome</keyword>
<feature type="transmembrane region" description="Helical" evidence="7">
    <location>
        <begin position="401"/>
        <end position="420"/>
    </location>
</feature>
<feature type="transmembrane region" description="Helical" evidence="7">
    <location>
        <begin position="337"/>
        <end position="359"/>
    </location>
</feature>
<evidence type="ECO:0000256" key="3">
    <source>
        <dbReference type="ARBA" id="ARBA00022475"/>
    </source>
</evidence>
<gene>
    <name evidence="9" type="ORF">FPZ12_026485</name>
</gene>
<dbReference type="Pfam" id="PF07690">
    <property type="entry name" value="MFS_1"/>
    <property type="match status" value="1"/>
</dbReference>
<dbReference type="EMBL" id="VMNW02000045">
    <property type="protein sequence ID" value="KAA9156965.1"/>
    <property type="molecule type" value="Genomic_DNA"/>
</dbReference>
<dbReference type="PROSITE" id="PS50850">
    <property type="entry name" value="MFS"/>
    <property type="match status" value="1"/>
</dbReference>
<dbReference type="InterPro" id="IPR020846">
    <property type="entry name" value="MFS_dom"/>
</dbReference>
<dbReference type="PANTHER" id="PTHR43045">
    <property type="entry name" value="SHIKIMATE TRANSPORTER"/>
    <property type="match status" value="1"/>
</dbReference>
<dbReference type="InterPro" id="IPR036259">
    <property type="entry name" value="MFS_trans_sf"/>
</dbReference>
<dbReference type="AlphaFoldDB" id="A0A5N0UX42"/>
<accession>A0A5N0UX42</accession>
<sequence>MSTLDDRRAKRAVFGAAFGFFVDMFDVYLPTVALVPAMDYFTPEDMPVNAKAVAAALIFVSTLLGRPLGSAIFGWFADRVGRRRVTLISVTGCAVCTALIAALPGYSSLGITSVVLLILLRLVDGVFLGGEYTGATPLAMEAAPRERRGWYGGMVGAGSALANCVIALVTLVVLQFSPEGGPDAPYSVWGWRIPFLLGAVLCVVFLVYYSRSVEESETWKSVRKVKNPLREVVFGRQRKVFAQVFVLMTGVWFTSNMASGLLPTALKQEGHISGTEVTAALVIAQGVHTLLFPFVGLLSDRIGRRKTLVLNGIAVAVVCAGAFATLAAGWWGGFAALLLITFLVRVAGGSVFAVTPSYLCERFPPATRGSGFGLGYSTPLLITSFYAYYQNWLGGIMPRGYTATVLLVIGGALIALGALLGPETRGSDLSETAPVEPAPVSG</sequence>
<dbReference type="InterPro" id="IPR011701">
    <property type="entry name" value="MFS"/>
</dbReference>
<dbReference type="OrthoDB" id="8953821at2"/>
<evidence type="ECO:0000256" key="1">
    <source>
        <dbReference type="ARBA" id="ARBA00004651"/>
    </source>
</evidence>
<evidence type="ECO:0000256" key="6">
    <source>
        <dbReference type="ARBA" id="ARBA00023136"/>
    </source>
</evidence>
<dbReference type="GO" id="GO:0005886">
    <property type="term" value="C:plasma membrane"/>
    <property type="evidence" value="ECO:0007669"/>
    <property type="project" value="UniProtKB-SubCell"/>
</dbReference>
<feature type="transmembrane region" description="Helical" evidence="7">
    <location>
        <begin position="240"/>
        <end position="258"/>
    </location>
</feature>
<feature type="domain" description="Major facilitator superfamily (MFS) profile" evidence="8">
    <location>
        <begin position="12"/>
        <end position="429"/>
    </location>
</feature>
<evidence type="ECO:0000256" key="2">
    <source>
        <dbReference type="ARBA" id="ARBA00022448"/>
    </source>
</evidence>
<keyword evidence="3" id="KW-1003">Cell membrane</keyword>
<dbReference type="PROSITE" id="PS00217">
    <property type="entry name" value="SUGAR_TRANSPORT_2"/>
    <property type="match status" value="1"/>
</dbReference>
<evidence type="ECO:0000313" key="10">
    <source>
        <dbReference type="Proteomes" id="UP000319769"/>
    </source>
</evidence>
<feature type="transmembrane region" description="Helical" evidence="7">
    <location>
        <begin position="150"/>
        <end position="177"/>
    </location>
</feature>
<keyword evidence="5 7" id="KW-1133">Transmembrane helix</keyword>
<feature type="transmembrane region" description="Helical" evidence="7">
    <location>
        <begin position="85"/>
        <end position="103"/>
    </location>
</feature>
<dbReference type="SUPFAM" id="SSF103473">
    <property type="entry name" value="MFS general substrate transporter"/>
    <property type="match status" value="1"/>
</dbReference>
<feature type="transmembrane region" description="Helical" evidence="7">
    <location>
        <begin position="52"/>
        <end position="73"/>
    </location>
</feature>
<reference evidence="9" key="1">
    <citation type="submission" date="2019-09" db="EMBL/GenBank/DDBJ databases">
        <authorList>
            <person name="Teo W.F.A."/>
            <person name="Duangmal K."/>
        </authorList>
    </citation>
    <scope>NUCLEOTIDE SEQUENCE [LARGE SCALE GENOMIC DNA]</scope>
    <source>
        <strain evidence="9">K81G1</strain>
    </source>
</reference>
<dbReference type="PROSITE" id="PS00216">
    <property type="entry name" value="SUGAR_TRANSPORT_1"/>
    <property type="match status" value="1"/>
</dbReference>
<dbReference type="PANTHER" id="PTHR43045:SF4">
    <property type="entry name" value="TRANSPORTER YDFJ-RELATED"/>
    <property type="match status" value="1"/>
</dbReference>
<feature type="transmembrane region" description="Helical" evidence="7">
    <location>
        <begin position="189"/>
        <end position="209"/>
    </location>
</feature>
<evidence type="ECO:0000256" key="4">
    <source>
        <dbReference type="ARBA" id="ARBA00022692"/>
    </source>
</evidence>
<name>A0A5N0UX42_9PSEU</name>